<evidence type="ECO:0000259" key="12">
    <source>
        <dbReference type="Pfam" id="PF00905"/>
    </source>
</evidence>
<dbReference type="GO" id="GO:0009252">
    <property type="term" value="P:peptidoglycan biosynthetic process"/>
    <property type="evidence" value="ECO:0007669"/>
    <property type="project" value="UniProtKB-UniPathway"/>
</dbReference>
<protein>
    <recommendedName>
        <fullName evidence="10">peptidoglycan glycosyltransferase</fullName>
        <ecNumber evidence="10">2.4.99.28</ecNumber>
    </recommendedName>
</protein>
<feature type="domain" description="Penicillin-binding protein transpeptidase" evidence="12">
    <location>
        <begin position="309"/>
        <end position="536"/>
    </location>
</feature>
<dbReference type="PANTHER" id="PTHR32282">
    <property type="entry name" value="BINDING PROTEIN TRANSPEPTIDASE, PUTATIVE-RELATED"/>
    <property type="match status" value="1"/>
</dbReference>
<evidence type="ECO:0000256" key="5">
    <source>
        <dbReference type="ARBA" id="ARBA00022670"/>
    </source>
</evidence>
<dbReference type="InterPro" id="IPR001264">
    <property type="entry name" value="Glyco_trans_51"/>
</dbReference>
<dbReference type="PANTHER" id="PTHR32282:SF15">
    <property type="entry name" value="PENICILLIN-BINDING PROTEIN 1C"/>
    <property type="match status" value="1"/>
</dbReference>
<dbReference type="Gene3D" id="1.10.3810.10">
    <property type="entry name" value="Biosynthetic peptidoglycan transglycosylase-like"/>
    <property type="match status" value="1"/>
</dbReference>
<dbReference type="InterPro" id="IPR001460">
    <property type="entry name" value="PCN-bd_Tpept"/>
</dbReference>
<keyword evidence="8" id="KW-0378">Hydrolase</keyword>
<evidence type="ECO:0000313" key="15">
    <source>
        <dbReference type="EMBL" id="CTQ66743.1"/>
    </source>
</evidence>
<comment type="catalytic activity">
    <reaction evidence="11">
        <text>[GlcNAc-(1-&gt;4)-Mur2Ac(oyl-L-Ala-gamma-D-Glu-L-Lys-D-Ala-D-Ala)](n)-di-trans,octa-cis-undecaprenyl diphosphate + beta-D-GlcNAc-(1-&gt;4)-Mur2Ac(oyl-L-Ala-gamma-D-Glu-L-Lys-D-Ala-D-Ala)-di-trans,octa-cis-undecaprenyl diphosphate = [GlcNAc-(1-&gt;4)-Mur2Ac(oyl-L-Ala-gamma-D-Glu-L-Lys-D-Ala-D-Ala)](n+1)-di-trans,octa-cis-undecaprenyl diphosphate + di-trans,octa-cis-undecaprenyl diphosphate + H(+)</text>
        <dbReference type="Rhea" id="RHEA:23708"/>
        <dbReference type="Rhea" id="RHEA-COMP:9602"/>
        <dbReference type="Rhea" id="RHEA-COMP:9603"/>
        <dbReference type="ChEBI" id="CHEBI:15378"/>
        <dbReference type="ChEBI" id="CHEBI:58405"/>
        <dbReference type="ChEBI" id="CHEBI:60033"/>
        <dbReference type="ChEBI" id="CHEBI:78435"/>
        <dbReference type="EC" id="2.4.99.28"/>
    </reaction>
</comment>
<evidence type="ECO:0000256" key="6">
    <source>
        <dbReference type="ARBA" id="ARBA00022676"/>
    </source>
</evidence>
<comment type="similarity">
    <text evidence="3">In the N-terminal section; belongs to the glycosyltransferase 51 family.</text>
</comment>
<feature type="domain" description="Glycosyl transferase family 51" evidence="13">
    <location>
        <begin position="61"/>
        <end position="231"/>
    </location>
</feature>
<dbReference type="Gene3D" id="3.40.710.10">
    <property type="entry name" value="DD-peptidase/beta-lactamase superfamily"/>
    <property type="match status" value="1"/>
</dbReference>
<evidence type="ECO:0000256" key="3">
    <source>
        <dbReference type="ARBA" id="ARBA00007739"/>
    </source>
</evidence>
<evidence type="ECO:0000259" key="13">
    <source>
        <dbReference type="Pfam" id="PF00912"/>
    </source>
</evidence>
<organism evidence="15 16">
    <name type="scientific">Roseibium alexandrii</name>
    <dbReference type="NCBI Taxonomy" id="388408"/>
    <lineage>
        <taxon>Bacteria</taxon>
        <taxon>Pseudomonadati</taxon>
        <taxon>Pseudomonadota</taxon>
        <taxon>Alphaproteobacteria</taxon>
        <taxon>Hyphomicrobiales</taxon>
        <taxon>Stappiaceae</taxon>
        <taxon>Roseibium</taxon>
    </lineage>
</organism>
<dbReference type="UniPathway" id="UPA00219"/>
<evidence type="ECO:0000256" key="9">
    <source>
        <dbReference type="ARBA" id="ARBA00023268"/>
    </source>
</evidence>
<keyword evidence="9" id="KW-0511">Multifunctional enzyme</keyword>
<proteinExistence type="inferred from homology"/>
<dbReference type="EC" id="2.4.99.28" evidence="10"/>
<dbReference type="EMBL" id="CXWD01000004">
    <property type="protein sequence ID" value="CTQ66743.1"/>
    <property type="molecule type" value="Genomic_DNA"/>
</dbReference>
<dbReference type="InterPro" id="IPR050396">
    <property type="entry name" value="Glycosyltr_51/Transpeptidase"/>
</dbReference>
<evidence type="ECO:0000256" key="8">
    <source>
        <dbReference type="ARBA" id="ARBA00022801"/>
    </source>
</evidence>
<dbReference type="InterPro" id="IPR009647">
    <property type="entry name" value="PBP_C"/>
</dbReference>
<reference evidence="16" key="1">
    <citation type="submission" date="2015-07" db="EMBL/GenBank/DDBJ databases">
        <authorList>
            <person name="Rodrigo-Torres Lidia"/>
            <person name="Arahal R.David."/>
        </authorList>
    </citation>
    <scope>NUCLEOTIDE SEQUENCE [LARGE SCALE GENOMIC DNA]</scope>
    <source>
        <strain evidence="16">CECT 5112</strain>
    </source>
</reference>
<keyword evidence="4" id="KW-0121">Carboxypeptidase</keyword>
<sequence length="708" mass="76876">MNRRSLKRWGLIAGAGGLLALGAAAWTIFADYRQLPALPKASELSVSTVVLDREDRLLRAFTSSDSKWRLPVKLDEIDPLYFELLLAYEDNRFRQHGGVDVLALGRAALQAIANGQLVSGGSTLTMQVARLLDETPTKSLKRKYQQILRAVQLEQVATKDEILHLYALRAPFGGNLEGVRAASLTWFGKEPRRLTPAEAALLVALPQSPESRRPDRHPKNALKARNRVLARAVREGVLGEEEARSAAKEPLRAERHPMPLLAAHETREARAAYPSEPVLRLTLDRDLQQALEDLARRRVAVMPAPLSIAMVVADHKSGKILASVGAPDLLDESREGHVDMTRATRSPGSALKPFIYGLAFEEGIGQPDSLIVDRPTNIAGYRPTNFDRGYQGTVTLDEALQLSLNTPAVQLLESVGPTRLLARLRRAGVQPQLEPGSAPGLAVGLGGIGLSLRDLTQTYAALARLGEPVELRSCRNPCNNDRAPAWQAMPVLTKKSAYQVTDSLSGLPQPLNPAKGAIAYKTGTSYGYRDAWAVGYDGRYVVGIWTGRADGSPVPGQTGASSAVPILHEAYQSLAAGREPLPKPPEDIARAATRPLPEPLRYARVKSRPTMTRTTSRLGITFPPDGARLQIGRASSEGAHPMVVKFDGGQQPFRLFVNGTPTGKATFERRFFWNAPGSGFANLMILDGKGQTSKVSIVLEGTQSREKP</sequence>
<dbReference type="AlphaFoldDB" id="A0A0M6ZYZ2"/>
<dbReference type="Pfam" id="PF00905">
    <property type="entry name" value="Transpeptidase"/>
    <property type="match status" value="1"/>
</dbReference>
<dbReference type="GO" id="GO:0030288">
    <property type="term" value="C:outer membrane-bounded periplasmic space"/>
    <property type="evidence" value="ECO:0007669"/>
    <property type="project" value="TreeGrafter"/>
</dbReference>
<feature type="domain" description="Penicillin-binding C-terminal" evidence="14">
    <location>
        <begin position="613"/>
        <end position="697"/>
    </location>
</feature>
<dbReference type="Proteomes" id="UP000053235">
    <property type="component" value="Unassembled WGS sequence"/>
</dbReference>
<evidence type="ECO:0000256" key="1">
    <source>
        <dbReference type="ARBA" id="ARBA00004752"/>
    </source>
</evidence>
<dbReference type="Pfam" id="PF06832">
    <property type="entry name" value="BiPBP_C"/>
    <property type="match status" value="1"/>
</dbReference>
<dbReference type="InterPro" id="IPR036950">
    <property type="entry name" value="PBP_transglycosylase"/>
</dbReference>
<dbReference type="GO" id="GO:0006508">
    <property type="term" value="P:proteolysis"/>
    <property type="evidence" value="ECO:0007669"/>
    <property type="project" value="UniProtKB-KW"/>
</dbReference>
<name>A0A0M6ZYZ2_9HYPH</name>
<evidence type="ECO:0000256" key="2">
    <source>
        <dbReference type="ARBA" id="ARBA00007090"/>
    </source>
</evidence>
<keyword evidence="16" id="KW-1185">Reference proteome</keyword>
<dbReference type="GO" id="GO:0008955">
    <property type="term" value="F:peptidoglycan glycosyltransferase activity"/>
    <property type="evidence" value="ECO:0007669"/>
    <property type="project" value="UniProtKB-EC"/>
</dbReference>
<dbReference type="RefSeq" id="WP_055670949.1">
    <property type="nucleotide sequence ID" value="NZ_CXWD01000004.1"/>
</dbReference>
<dbReference type="Pfam" id="PF00912">
    <property type="entry name" value="Transgly"/>
    <property type="match status" value="1"/>
</dbReference>
<dbReference type="InterPro" id="IPR012338">
    <property type="entry name" value="Beta-lactam/transpept-like"/>
</dbReference>
<dbReference type="SUPFAM" id="SSF56601">
    <property type="entry name" value="beta-lactamase/transpeptidase-like"/>
    <property type="match status" value="1"/>
</dbReference>
<accession>A0A0M6ZYZ2</accession>
<evidence type="ECO:0000256" key="4">
    <source>
        <dbReference type="ARBA" id="ARBA00022645"/>
    </source>
</evidence>
<comment type="similarity">
    <text evidence="2">In the C-terminal section; belongs to the transpeptidase family.</text>
</comment>
<comment type="pathway">
    <text evidence="1">Cell wall biogenesis; peptidoglycan biosynthesis.</text>
</comment>
<gene>
    <name evidence="15" type="primary">pbpF</name>
    <name evidence="15" type="ORF">LAX5112_01076</name>
</gene>
<dbReference type="InterPro" id="IPR011815">
    <property type="entry name" value="PBP_1c"/>
</dbReference>
<dbReference type="NCBIfam" id="TIGR02073">
    <property type="entry name" value="PBP_1c"/>
    <property type="match status" value="1"/>
</dbReference>
<evidence type="ECO:0000256" key="11">
    <source>
        <dbReference type="ARBA" id="ARBA00049902"/>
    </source>
</evidence>
<dbReference type="GO" id="GO:0008658">
    <property type="term" value="F:penicillin binding"/>
    <property type="evidence" value="ECO:0007669"/>
    <property type="project" value="InterPro"/>
</dbReference>
<evidence type="ECO:0000313" key="16">
    <source>
        <dbReference type="Proteomes" id="UP000053235"/>
    </source>
</evidence>
<keyword evidence="6" id="KW-0328">Glycosyltransferase</keyword>
<keyword evidence="7" id="KW-0808">Transferase</keyword>
<evidence type="ECO:0000256" key="10">
    <source>
        <dbReference type="ARBA" id="ARBA00044770"/>
    </source>
</evidence>
<dbReference type="SUPFAM" id="SSF53955">
    <property type="entry name" value="Lysozyme-like"/>
    <property type="match status" value="1"/>
</dbReference>
<keyword evidence="5" id="KW-0645">Protease</keyword>
<dbReference type="InterPro" id="IPR023346">
    <property type="entry name" value="Lysozyme-like_dom_sf"/>
</dbReference>
<dbReference type="GO" id="GO:0004180">
    <property type="term" value="F:carboxypeptidase activity"/>
    <property type="evidence" value="ECO:0007669"/>
    <property type="project" value="UniProtKB-KW"/>
</dbReference>
<evidence type="ECO:0000256" key="7">
    <source>
        <dbReference type="ARBA" id="ARBA00022679"/>
    </source>
</evidence>
<evidence type="ECO:0000259" key="14">
    <source>
        <dbReference type="Pfam" id="PF06832"/>
    </source>
</evidence>
<dbReference type="STRING" id="388408.LAX5112_01076"/>